<proteinExistence type="predicted"/>
<comment type="caution">
    <text evidence="1">The sequence shown here is derived from an EMBL/GenBank/DDBJ whole genome shotgun (WGS) entry which is preliminary data.</text>
</comment>
<sequence>MADIKESSTGDKHTVRVGVFIPTDCQLLDAASVDIMGSMSHEYMTMVEKLVPKAIIDLAPHVHIHYIGSVRAGGHIQLTSSQRVVATNHYGDAEVEPGRLDVVLVPGPDPFNAYERAALDWLGAQAGTPGVDILSVCTGIFVCGEAGLLKGKTACGPRNLQDMISAKGFGEKALVGDQYRWIQDGNFWSSGGVTNGNDLVAAYCRASPHFPTPLVEIVCEMIGVGDRAQAYGKEMTSLENIAKLVAEPAAA</sequence>
<dbReference type="EMBL" id="MU393470">
    <property type="protein sequence ID" value="KAI4865589.1"/>
    <property type="molecule type" value="Genomic_DNA"/>
</dbReference>
<dbReference type="Proteomes" id="UP001497700">
    <property type="component" value="Unassembled WGS sequence"/>
</dbReference>
<protein>
    <submittedName>
        <fullName evidence="1">ThiJ/PfpI family protein</fullName>
    </submittedName>
</protein>
<name>A0ACB9Z3B7_9PEZI</name>
<evidence type="ECO:0000313" key="1">
    <source>
        <dbReference type="EMBL" id="KAI4865589.1"/>
    </source>
</evidence>
<keyword evidence="2" id="KW-1185">Reference proteome</keyword>
<gene>
    <name evidence="1" type="ORF">F4820DRAFT_420016</name>
</gene>
<evidence type="ECO:0000313" key="2">
    <source>
        <dbReference type="Proteomes" id="UP001497700"/>
    </source>
</evidence>
<accession>A0ACB9Z3B7</accession>
<organism evidence="1 2">
    <name type="scientific">Hypoxylon rubiginosum</name>
    <dbReference type="NCBI Taxonomy" id="110542"/>
    <lineage>
        <taxon>Eukaryota</taxon>
        <taxon>Fungi</taxon>
        <taxon>Dikarya</taxon>
        <taxon>Ascomycota</taxon>
        <taxon>Pezizomycotina</taxon>
        <taxon>Sordariomycetes</taxon>
        <taxon>Xylariomycetidae</taxon>
        <taxon>Xylariales</taxon>
        <taxon>Hypoxylaceae</taxon>
        <taxon>Hypoxylon</taxon>
    </lineage>
</organism>
<reference evidence="1 2" key="1">
    <citation type="journal article" date="2022" name="New Phytol.">
        <title>Ecological generalism drives hyperdiversity of secondary metabolite gene clusters in xylarialean endophytes.</title>
        <authorList>
            <person name="Franco M.E.E."/>
            <person name="Wisecaver J.H."/>
            <person name="Arnold A.E."/>
            <person name="Ju Y.M."/>
            <person name="Slot J.C."/>
            <person name="Ahrendt S."/>
            <person name="Moore L.P."/>
            <person name="Eastman K.E."/>
            <person name="Scott K."/>
            <person name="Konkel Z."/>
            <person name="Mondo S.J."/>
            <person name="Kuo A."/>
            <person name="Hayes R.D."/>
            <person name="Haridas S."/>
            <person name="Andreopoulos B."/>
            <person name="Riley R."/>
            <person name="LaButti K."/>
            <person name="Pangilinan J."/>
            <person name="Lipzen A."/>
            <person name="Amirebrahimi M."/>
            <person name="Yan J."/>
            <person name="Adam C."/>
            <person name="Keymanesh K."/>
            <person name="Ng V."/>
            <person name="Louie K."/>
            <person name="Northen T."/>
            <person name="Drula E."/>
            <person name="Henrissat B."/>
            <person name="Hsieh H.M."/>
            <person name="Youens-Clark K."/>
            <person name="Lutzoni F."/>
            <person name="Miadlikowska J."/>
            <person name="Eastwood D.C."/>
            <person name="Hamelin R.C."/>
            <person name="Grigoriev I.V."/>
            <person name="U'Ren J.M."/>
        </authorList>
    </citation>
    <scope>NUCLEOTIDE SEQUENCE [LARGE SCALE GENOMIC DNA]</scope>
    <source>
        <strain evidence="1 2">CBS 119005</strain>
    </source>
</reference>